<gene>
    <name evidence="1" type="ORF">ACFQRF_24160</name>
</gene>
<evidence type="ECO:0000313" key="2">
    <source>
        <dbReference type="Proteomes" id="UP001596540"/>
    </source>
</evidence>
<reference evidence="2" key="1">
    <citation type="journal article" date="2019" name="Int. J. Syst. Evol. Microbiol.">
        <title>The Global Catalogue of Microorganisms (GCM) 10K type strain sequencing project: providing services to taxonomists for standard genome sequencing and annotation.</title>
        <authorList>
            <consortium name="The Broad Institute Genomics Platform"/>
            <consortium name="The Broad Institute Genome Sequencing Center for Infectious Disease"/>
            <person name="Wu L."/>
            <person name="Ma J."/>
        </authorList>
    </citation>
    <scope>NUCLEOTIDE SEQUENCE [LARGE SCALE GENOMIC DNA]</scope>
    <source>
        <strain evidence="2">CGMCC 4.7382</strain>
    </source>
</reference>
<dbReference type="EMBL" id="JBHTBH010000014">
    <property type="protein sequence ID" value="MFC7330833.1"/>
    <property type="molecule type" value="Genomic_DNA"/>
</dbReference>
<protein>
    <submittedName>
        <fullName evidence="1">Type II toxin-antitoxin system RelE/ParE family toxin</fullName>
    </submittedName>
</protein>
<comment type="caution">
    <text evidence="1">The sequence shown here is derived from an EMBL/GenBank/DDBJ whole genome shotgun (WGS) entry which is preliminary data.</text>
</comment>
<organism evidence="1 2">
    <name type="scientific">Marinactinospora rubrisoli</name>
    <dbReference type="NCBI Taxonomy" id="2715399"/>
    <lineage>
        <taxon>Bacteria</taxon>
        <taxon>Bacillati</taxon>
        <taxon>Actinomycetota</taxon>
        <taxon>Actinomycetes</taxon>
        <taxon>Streptosporangiales</taxon>
        <taxon>Nocardiopsidaceae</taxon>
        <taxon>Marinactinospora</taxon>
    </lineage>
</organism>
<accession>A0ABW2KN71</accession>
<sequence>MTIRSVLWTPDAQQAARKLPRRLREQVRDHLAALATGPIPPPGALPDLDVPDAYHVVTAELTMIVGVYPDEVRVWIVRANT</sequence>
<name>A0ABW2KN71_9ACTN</name>
<evidence type="ECO:0000313" key="1">
    <source>
        <dbReference type="EMBL" id="MFC7330833.1"/>
    </source>
</evidence>
<dbReference type="RefSeq" id="WP_379873472.1">
    <property type="nucleotide sequence ID" value="NZ_JBHTBH010000014.1"/>
</dbReference>
<keyword evidence="2" id="KW-1185">Reference proteome</keyword>
<dbReference type="Proteomes" id="UP001596540">
    <property type="component" value="Unassembled WGS sequence"/>
</dbReference>
<proteinExistence type="predicted"/>
<dbReference type="InterPro" id="IPR035093">
    <property type="entry name" value="RelE/ParE_toxin_dom_sf"/>
</dbReference>
<dbReference type="SUPFAM" id="SSF143011">
    <property type="entry name" value="RelE-like"/>
    <property type="match status" value="1"/>
</dbReference>